<dbReference type="eggNOG" id="COG1597">
    <property type="taxonomic scope" value="Bacteria"/>
</dbReference>
<evidence type="ECO:0000259" key="4">
    <source>
        <dbReference type="PROSITE" id="PS50146"/>
    </source>
</evidence>
<keyword evidence="6" id="KW-1185">Reference proteome</keyword>
<dbReference type="GO" id="GO:0019242">
    <property type="term" value="P:methylglyoxal biosynthetic process"/>
    <property type="evidence" value="ECO:0007669"/>
    <property type="project" value="InterPro"/>
</dbReference>
<dbReference type="RefSeq" id="WP_011498121.1">
    <property type="nucleotide sequence ID" value="NC_007954.1"/>
</dbReference>
<dbReference type="PROSITE" id="PS50056">
    <property type="entry name" value="TYR_PHOSPHATASE_2"/>
    <property type="match status" value="1"/>
</dbReference>
<dbReference type="Pfam" id="PF19279">
    <property type="entry name" value="YegS_C"/>
    <property type="match status" value="1"/>
</dbReference>
<dbReference type="Gene3D" id="2.60.200.40">
    <property type="match status" value="1"/>
</dbReference>
<sequence length="547" mass="60346">MLTRIHIKYYYSFAALLAVLLLFTFNQPLLKILFAWLGLSLFLVSSAYWLNSASIFRKSINGTIPWYVRWGFIPFLFASQVYNAWARARDTVPAIQQIDSQLYLASRLFPADVQTLKDKKISAILDVTAEFDALDWSLIGKDVDYLNVPVLDHSVPTAEQLNQAINWLHRQIKAGKTVVIHCALGRGRSVLVLAAYLVCRQKETTFLEVLRKISKIRKTAGLNPWQLAAVEQIYAEGKIRINKRACIIANPVSGGGKWQDYAEQIEQELSGYFSLEIVQTSETITATLLAQKARDSGVDILIACGGDGTVNQVASVAVRTDLLLGIIPLGTTNALSHALFGASSKLFPVRKALDIIIQGNLASIDTAKCNDDLMLLLVGLGFEQQMIENADRERKNELGQLAYIGGLHRAIDMNQIQTITMALDDKEAITLNTHSLVIANASPITSMLAQGNGEPDITDGQLDITWLDESAQPQEHILSFAELAMAGIGNVKMDNKVHHLHAKTIKLKANTQIKYVIDGELFTADSLTIQIQPKSLTIFVPSSSVES</sequence>
<feature type="domain" description="DAGKc" evidence="4">
    <location>
        <begin position="240"/>
        <end position="373"/>
    </location>
</feature>
<dbReference type="AlphaFoldDB" id="Q12HU3"/>
<name>Q12HU3_SHEDO</name>
<dbReference type="Proteomes" id="UP000001982">
    <property type="component" value="Chromosome"/>
</dbReference>
<dbReference type="PANTHER" id="PTHR30492">
    <property type="entry name" value="METHYLGLYOXAL SYNTHASE"/>
    <property type="match status" value="1"/>
</dbReference>
<dbReference type="Gene3D" id="3.40.50.10330">
    <property type="entry name" value="Probable inorganic polyphosphate/atp-NAD kinase, domain 1"/>
    <property type="match status" value="1"/>
</dbReference>
<feature type="transmembrane region" description="Helical" evidence="1">
    <location>
        <begin position="9"/>
        <end position="26"/>
    </location>
</feature>
<feature type="domain" description="Tyrosine specific protein phosphatases" evidence="3">
    <location>
        <begin position="159"/>
        <end position="228"/>
    </location>
</feature>
<dbReference type="STRING" id="318161.Sden_3710"/>
<keyword evidence="1" id="KW-0472">Membrane</keyword>
<dbReference type="InterPro" id="IPR000387">
    <property type="entry name" value="Tyr_Pase_dom"/>
</dbReference>
<dbReference type="OrthoDB" id="142078at2"/>
<dbReference type="PANTHER" id="PTHR30492:SF0">
    <property type="entry name" value="METHYLGLYOXAL SYNTHASE"/>
    <property type="match status" value="1"/>
</dbReference>
<dbReference type="InterPro" id="IPR045540">
    <property type="entry name" value="YegS/DAGK_C"/>
</dbReference>
<organism evidence="5 6">
    <name type="scientific">Shewanella denitrificans (strain OS217 / ATCC BAA-1090 / DSM 15013)</name>
    <dbReference type="NCBI Taxonomy" id="318161"/>
    <lineage>
        <taxon>Bacteria</taxon>
        <taxon>Pseudomonadati</taxon>
        <taxon>Pseudomonadota</taxon>
        <taxon>Gammaproteobacteria</taxon>
        <taxon>Alteromonadales</taxon>
        <taxon>Shewanellaceae</taxon>
        <taxon>Shewanella</taxon>
    </lineage>
</organism>
<dbReference type="GO" id="GO:0008929">
    <property type="term" value="F:methylglyoxal synthase activity"/>
    <property type="evidence" value="ECO:0007669"/>
    <property type="project" value="InterPro"/>
</dbReference>
<dbReference type="SMART" id="SM00195">
    <property type="entry name" value="DSPc"/>
    <property type="match status" value="1"/>
</dbReference>
<dbReference type="InterPro" id="IPR000340">
    <property type="entry name" value="Dual-sp_phosphatase_cat-dom"/>
</dbReference>
<feature type="domain" description="Tyrosine-protein phosphatase" evidence="2">
    <location>
        <begin position="92"/>
        <end position="242"/>
    </location>
</feature>
<dbReference type="eggNOG" id="COG2453">
    <property type="taxonomic scope" value="Bacteria"/>
</dbReference>
<feature type="transmembrane region" description="Helical" evidence="1">
    <location>
        <begin position="32"/>
        <end position="50"/>
    </location>
</feature>
<dbReference type="GO" id="GO:0016301">
    <property type="term" value="F:kinase activity"/>
    <property type="evidence" value="ECO:0007669"/>
    <property type="project" value="UniProtKB-KW"/>
</dbReference>
<dbReference type="SMART" id="SM00046">
    <property type="entry name" value="DAGKc"/>
    <property type="match status" value="1"/>
</dbReference>
<dbReference type="InterPro" id="IPR016064">
    <property type="entry name" value="NAD/diacylglycerol_kinase_sf"/>
</dbReference>
<evidence type="ECO:0000259" key="2">
    <source>
        <dbReference type="PROSITE" id="PS50054"/>
    </source>
</evidence>
<keyword evidence="1" id="KW-0812">Transmembrane</keyword>
<dbReference type="InterPro" id="IPR020422">
    <property type="entry name" value="TYR_PHOSPHATASE_DUAL_dom"/>
</dbReference>
<dbReference type="EMBL" id="CP000302">
    <property type="protein sequence ID" value="ABE56983.1"/>
    <property type="molecule type" value="Genomic_DNA"/>
</dbReference>
<keyword evidence="5" id="KW-0418">Kinase</keyword>
<evidence type="ECO:0000256" key="1">
    <source>
        <dbReference type="SAM" id="Phobius"/>
    </source>
</evidence>
<dbReference type="InterPro" id="IPR017438">
    <property type="entry name" value="ATP-NAD_kinase_N"/>
</dbReference>
<dbReference type="PROSITE" id="PS50054">
    <property type="entry name" value="TYR_PHOSPHATASE_DUAL"/>
    <property type="match status" value="1"/>
</dbReference>
<evidence type="ECO:0000313" key="6">
    <source>
        <dbReference type="Proteomes" id="UP000001982"/>
    </source>
</evidence>
<evidence type="ECO:0000259" key="3">
    <source>
        <dbReference type="PROSITE" id="PS50056"/>
    </source>
</evidence>
<dbReference type="KEGG" id="sdn:Sden_3710"/>
<dbReference type="InterPro" id="IPR004363">
    <property type="entry name" value="Methylgl_synth"/>
</dbReference>
<protein>
    <submittedName>
        <fullName evidence="5">Diacylglycerol kinase, catalytic region</fullName>
    </submittedName>
</protein>
<dbReference type="InterPro" id="IPR001206">
    <property type="entry name" value="Diacylglycerol_kinase_cat_dom"/>
</dbReference>
<evidence type="ECO:0000313" key="5">
    <source>
        <dbReference type="EMBL" id="ABE56983.1"/>
    </source>
</evidence>
<dbReference type="NCBIfam" id="NF009025">
    <property type="entry name" value="PRK12361.1"/>
    <property type="match status" value="1"/>
</dbReference>
<dbReference type="SUPFAM" id="SSF52799">
    <property type="entry name" value="(Phosphotyrosine protein) phosphatases II"/>
    <property type="match status" value="1"/>
</dbReference>
<dbReference type="Pfam" id="PF00781">
    <property type="entry name" value="DAGK_cat"/>
    <property type="match status" value="1"/>
</dbReference>
<dbReference type="Pfam" id="PF00782">
    <property type="entry name" value="DSPc"/>
    <property type="match status" value="1"/>
</dbReference>
<dbReference type="Gene3D" id="3.90.190.10">
    <property type="entry name" value="Protein tyrosine phosphatase superfamily"/>
    <property type="match status" value="1"/>
</dbReference>
<dbReference type="PROSITE" id="PS50146">
    <property type="entry name" value="DAGK"/>
    <property type="match status" value="1"/>
</dbReference>
<keyword evidence="5" id="KW-0808">Transferase</keyword>
<proteinExistence type="predicted"/>
<keyword evidence="1" id="KW-1133">Transmembrane helix</keyword>
<dbReference type="InterPro" id="IPR029021">
    <property type="entry name" value="Prot-tyrosine_phosphatase-like"/>
</dbReference>
<reference evidence="5 6" key="1">
    <citation type="submission" date="2006-03" db="EMBL/GenBank/DDBJ databases">
        <title>Complete sequence of Shewanella denitrificans OS217.</title>
        <authorList>
            <consortium name="US DOE Joint Genome Institute"/>
            <person name="Copeland A."/>
            <person name="Lucas S."/>
            <person name="Lapidus A."/>
            <person name="Barry K."/>
            <person name="Detter J.C."/>
            <person name="Glavina del Rio T."/>
            <person name="Hammon N."/>
            <person name="Israni S."/>
            <person name="Dalin E."/>
            <person name="Tice H."/>
            <person name="Pitluck S."/>
            <person name="Brettin T."/>
            <person name="Bruce D."/>
            <person name="Han C."/>
            <person name="Tapia R."/>
            <person name="Gilna P."/>
            <person name="Kiss H."/>
            <person name="Schmutz J."/>
            <person name="Larimer F."/>
            <person name="Land M."/>
            <person name="Hauser L."/>
            <person name="Kyrpides N."/>
            <person name="Lykidis A."/>
            <person name="Richardson P."/>
        </authorList>
    </citation>
    <scope>NUCLEOTIDE SEQUENCE [LARGE SCALE GENOMIC DNA]</scope>
    <source>
        <strain evidence="6">OS217 / ATCC BAA-1090 / DSM 15013</strain>
    </source>
</reference>
<dbReference type="HOGENOM" id="CLU_499361_0_0_6"/>
<dbReference type="GO" id="GO:0005829">
    <property type="term" value="C:cytosol"/>
    <property type="evidence" value="ECO:0007669"/>
    <property type="project" value="TreeGrafter"/>
</dbReference>
<dbReference type="SUPFAM" id="SSF111331">
    <property type="entry name" value="NAD kinase/diacylglycerol kinase-like"/>
    <property type="match status" value="1"/>
</dbReference>
<gene>
    <name evidence="5" type="ordered locus">Sden_3710</name>
</gene>
<accession>Q12HU3</accession>